<reference evidence="1" key="1">
    <citation type="submission" date="2020-04" db="EMBL/GenBank/DDBJ databases">
        <title>Hybrid Assembly of Korean Phytophthora infestans isolates.</title>
        <authorList>
            <person name="Prokchorchik M."/>
            <person name="Lee Y."/>
            <person name="Seo J."/>
            <person name="Cho J.-H."/>
            <person name="Park Y.-E."/>
            <person name="Jang D.-C."/>
            <person name="Im J.-S."/>
            <person name="Choi J.-G."/>
            <person name="Park H.-J."/>
            <person name="Lee G.-B."/>
            <person name="Lee Y.-G."/>
            <person name="Hong S.-Y."/>
            <person name="Cho K."/>
            <person name="Sohn K.H."/>
        </authorList>
    </citation>
    <scope>NUCLEOTIDE SEQUENCE</scope>
    <source>
        <strain evidence="1">KR_1_A1</strain>
    </source>
</reference>
<organism evidence="1 2">
    <name type="scientific">Phytophthora infestans</name>
    <name type="common">Potato late blight agent</name>
    <name type="synonym">Botrytis infestans</name>
    <dbReference type="NCBI Taxonomy" id="4787"/>
    <lineage>
        <taxon>Eukaryota</taxon>
        <taxon>Sar</taxon>
        <taxon>Stramenopiles</taxon>
        <taxon>Oomycota</taxon>
        <taxon>Peronosporomycetes</taxon>
        <taxon>Peronosporales</taxon>
        <taxon>Peronosporaceae</taxon>
        <taxon>Phytophthora</taxon>
    </lineage>
</organism>
<accession>A0A833RZK9</accession>
<evidence type="ECO:0000313" key="2">
    <source>
        <dbReference type="Proteomes" id="UP000602510"/>
    </source>
</evidence>
<sequence length="199" mass="21832">MASQNTKVVGRVDNDAMDRRHLKREKFKLPSISSSATDGTAILHPIGFGSRRSVLLAALNSRDPGGSGFITCKQLVEGLQTPNFGLDERLARALVTEFDDQMMLRCLIEASLSTFNYLKNGPAKLDKIQQFFYQESYVNRVRTHAAQLIEKVAVVPLEPASQSTEVPVVLANIAQSRGKTVEQCNGAYLVARSDASYLG</sequence>
<dbReference type="EMBL" id="WSZM01000271">
    <property type="protein sequence ID" value="KAF4036282.1"/>
    <property type="molecule type" value="Genomic_DNA"/>
</dbReference>
<gene>
    <name evidence="1" type="ORF">GN244_ATG11651</name>
</gene>
<name>A0A833RZK9_PHYIN</name>
<keyword evidence="2" id="KW-1185">Reference proteome</keyword>
<protein>
    <submittedName>
        <fullName evidence="1">Uncharacterized protein</fullName>
    </submittedName>
</protein>
<dbReference type="AlphaFoldDB" id="A0A833RZK9"/>
<comment type="caution">
    <text evidence="1">The sequence shown here is derived from an EMBL/GenBank/DDBJ whole genome shotgun (WGS) entry which is preliminary data.</text>
</comment>
<proteinExistence type="predicted"/>
<dbReference type="Proteomes" id="UP000602510">
    <property type="component" value="Unassembled WGS sequence"/>
</dbReference>
<evidence type="ECO:0000313" key="1">
    <source>
        <dbReference type="EMBL" id="KAF4036282.1"/>
    </source>
</evidence>